<proteinExistence type="predicted"/>
<evidence type="ECO:0000313" key="13">
    <source>
        <dbReference type="EMBL" id="OWP50005.1"/>
    </source>
</evidence>
<keyword evidence="10" id="KW-0472">Membrane</keyword>
<gene>
    <name evidence="13" type="ORF">CEG18_16330</name>
</gene>
<dbReference type="InterPro" id="IPR004358">
    <property type="entry name" value="Sig_transdc_His_kin-like_C"/>
</dbReference>
<dbReference type="AlphaFoldDB" id="A0A246F8Q3"/>
<dbReference type="InterPro" id="IPR036890">
    <property type="entry name" value="HATPase_C_sf"/>
</dbReference>
<dbReference type="Gene3D" id="1.10.8.500">
    <property type="entry name" value="HAMP domain in histidine kinase"/>
    <property type="match status" value="1"/>
</dbReference>
<dbReference type="GO" id="GO:0005886">
    <property type="term" value="C:plasma membrane"/>
    <property type="evidence" value="ECO:0007669"/>
    <property type="project" value="UniProtKB-SubCell"/>
</dbReference>
<organism evidence="13 14">
    <name type="scientific">Pseudomonas nitroreducens</name>
    <dbReference type="NCBI Taxonomy" id="46680"/>
    <lineage>
        <taxon>Bacteria</taxon>
        <taxon>Pseudomonadati</taxon>
        <taxon>Pseudomonadota</taxon>
        <taxon>Gammaproteobacteria</taxon>
        <taxon>Pseudomonadales</taxon>
        <taxon>Pseudomonadaceae</taxon>
        <taxon>Pseudomonas</taxon>
    </lineage>
</organism>
<evidence type="ECO:0000256" key="4">
    <source>
        <dbReference type="ARBA" id="ARBA00022475"/>
    </source>
</evidence>
<name>A0A246F8Q3_PSENT</name>
<dbReference type="InterPro" id="IPR003661">
    <property type="entry name" value="HisK_dim/P_dom"/>
</dbReference>
<dbReference type="Gene3D" id="1.10.287.130">
    <property type="match status" value="1"/>
</dbReference>
<dbReference type="Pfam" id="PF00512">
    <property type="entry name" value="HisKA"/>
    <property type="match status" value="1"/>
</dbReference>
<accession>A0A246F8Q3</accession>
<dbReference type="PROSITE" id="PS50885">
    <property type="entry name" value="HAMP"/>
    <property type="match status" value="1"/>
</dbReference>
<dbReference type="SUPFAM" id="SSF55874">
    <property type="entry name" value="ATPase domain of HSP90 chaperone/DNA topoisomerase II/histidine kinase"/>
    <property type="match status" value="1"/>
</dbReference>
<dbReference type="InterPro" id="IPR031930">
    <property type="entry name" value="HK_sensor"/>
</dbReference>
<dbReference type="PRINTS" id="PR00344">
    <property type="entry name" value="BCTRLSENSOR"/>
</dbReference>
<comment type="catalytic activity">
    <reaction evidence="1">
        <text>ATP + protein L-histidine = ADP + protein N-phospho-L-histidine.</text>
        <dbReference type="EC" id="2.7.13.3"/>
    </reaction>
</comment>
<feature type="transmembrane region" description="Helical" evidence="10">
    <location>
        <begin position="7"/>
        <end position="26"/>
    </location>
</feature>
<keyword evidence="5" id="KW-0597">Phosphoprotein</keyword>
<evidence type="ECO:0000256" key="7">
    <source>
        <dbReference type="ARBA" id="ARBA00022741"/>
    </source>
</evidence>
<sequence>MRRHPLLWKIAALQVGFCLLLTWLIWTWGLSLERSTYFLGSEDRDYLARHAEQAERVLEQQGAEGVERFRRELSAAEHTWVAVIGAHLQSLGTTPLTAEESSHLTFMRKLDWPMSRRLQDELPYVSIEFPEHPERGRLVMQLPERLLPGGLTPWTHLFSHGVVPTLLAALLGLLIYRHLVLPLNRLRARADALRADDLDSEGPGTPLAHRRDELGELALAFDHMADRLRHSLAQQRLLLRTLSHELRTPLARLRIAHDSDLPVEQLRQRLDREIQDMQRLLEDTLDLAWMDTERPQLEREPVLVLSVWEALREDACFESGWEPERLPCSLGTDCVVEVHLDSFAQAIENLLRNGIRHSPRNGQVRLDGWREGEYWHLCVSDDGPGVAPADLERIFQPYQRLQPSESSGFGLGLAIARRGVELADGRLWAENGTRNGEAGLCLHLLLPAASTEPVAASV</sequence>
<evidence type="ECO:0000256" key="8">
    <source>
        <dbReference type="ARBA" id="ARBA00022777"/>
    </source>
</evidence>
<dbReference type="EMBL" id="NJBA01000005">
    <property type="protein sequence ID" value="OWP50005.1"/>
    <property type="molecule type" value="Genomic_DNA"/>
</dbReference>
<dbReference type="CDD" id="cd00082">
    <property type="entry name" value="HisKA"/>
    <property type="match status" value="1"/>
</dbReference>
<evidence type="ECO:0000256" key="6">
    <source>
        <dbReference type="ARBA" id="ARBA00022679"/>
    </source>
</evidence>
<dbReference type="GO" id="GO:0005524">
    <property type="term" value="F:ATP binding"/>
    <property type="evidence" value="ECO:0007669"/>
    <property type="project" value="UniProtKB-KW"/>
</dbReference>
<dbReference type="eggNOG" id="COG2205">
    <property type="taxonomic scope" value="Bacteria"/>
</dbReference>
<dbReference type="PROSITE" id="PS50109">
    <property type="entry name" value="HIS_KIN"/>
    <property type="match status" value="1"/>
</dbReference>
<feature type="domain" description="HAMP" evidence="12">
    <location>
        <begin position="177"/>
        <end position="233"/>
    </location>
</feature>
<protein>
    <recommendedName>
        <fullName evidence="3">histidine kinase</fullName>
        <ecNumber evidence="3">2.7.13.3</ecNumber>
    </recommendedName>
</protein>
<dbReference type="Pfam" id="PF16750">
    <property type="entry name" value="HK_sensor"/>
    <property type="match status" value="1"/>
</dbReference>
<dbReference type="InterPro" id="IPR038428">
    <property type="entry name" value="HK_sensor_dom_sf"/>
</dbReference>
<evidence type="ECO:0000256" key="9">
    <source>
        <dbReference type="ARBA" id="ARBA00022840"/>
    </source>
</evidence>
<dbReference type="STRING" id="46680.GCA_000807755_01865"/>
<reference evidence="13 14" key="1">
    <citation type="submission" date="2017-06" db="EMBL/GenBank/DDBJ databases">
        <title>Draft genome of Pseudomonas nitroreducens DF05.</title>
        <authorList>
            <person name="Iyer R."/>
        </authorList>
    </citation>
    <scope>NUCLEOTIDE SEQUENCE [LARGE SCALE GENOMIC DNA]</scope>
    <source>
        <strain evidence="13 14">DF05</strain>
    </source>
</reference>
<comment type="subcellular location">
    <subcellularLocation>
        <location evidence="2">Cell membrane</location>
        <topology evidence="2">Multi-pass membrane protein</topology>
    </subcellularLocation>
</comment>
<dbReference type="SUPFAM" id="SSF158472">
    <property type="entry name" value="HAMP domain-like"/>
    <property type="match status" value="1"/>
</dbReference>
<dbReference type="EC" id="2.7.13.3" evidence="3"/>
<keyword evidence="9" id="KW-0067">ATP-binding</keyword>
<keyword evidence="6" id="KW-0808">Transferase</keyword>
<dbReference type="Pfam" id="PF00672">
    <property type="entry name" value="HAMP"/>
    <property type="match status" value="1"/>
</dbReference>
<evidence type="ECO:0000256" key="5">
    <source>
        <dbReference type="ARBA" id="ARBA00022553"/>
    </source>
</evidence>
<dbReference type="PANTHER" id="PTHR44936:SF10">
    <property type="entry name" value="SENSOR PROTEIN RSTB"/>
    <property type="match status" value="1"/>
</dbReference>
<dbReference type="InterPro" id="IPR050980">
    <property type="entry name" value="2C_sensor_his_kinase"/>
</dbReference>
<evidence type="ECO:0000256" key="10">
    <source>
        <dbReference type="SAM" id="Phobius"/>
    </source>
</evidence>
<dbReference type="PANTHER" id="PTHR44936">
    <property type="entry name" value="SENSOR PROTEIN CREC"/>
    <property type="match status" value="1"/>
</dbReference>
<evidence type="ECO:0000259" key="12">
    <source>
        <dbReference type="PROSITE" id="PS50885"/>
    </source>
</evidence>
<dbReference type="InterPro" id="IPR005467">
    <property type="entry name" value="His_kinase_dom"/>
</dbReference>
<dbReference type="InterPro" id="IPR003660">
    <property type="entry name" value="HAMP_dom"/>
</dbReference>
<evidence type="ECO:0000256" key="1">
    <source>
        <dbReference type="ARBA" id="ARBA00000085"/>
    </source>
</evidence>
<evidence type="ECO:0000256" key="2">
    <source>
        <dbReference type="ARBA" id="ARBA00004651"/>
    </source>
</evidence>
<keyword evidence="10" id="KW-1133">Transmembrane helix</keyword>
<evidence type="ECO:0000313" key="14">
    <source>
        <dbReference type="Proteomes" id="UP000198145"/>
    </source>
</evidence>
<dbReference type="RefSeq" id="WP_088418792.1">
    <property type="nucleotide sequence ID" value="NZ_NJBA01000005.1"/>
</dbReference>
<dbReference type="SUPFAM" id="SSF47384">
    <property type="entry name" value="Homodimeric domain of signal transducing histidine kinase"/>
    <property type="match status" value="1"/>
</dbReference>
<keyword evidence="10" id="KW-0812">Transmembrane</keyword>
<dbReference type="InterPro" id="IPR003594">
    <property type="entry name" value="HATPase_dom"/>
</dbReference>
<dbReference type="SMART" id="SM00388">
    <property type="entry name" value="HisKA"/>
    <property type="match status" value="1"/>
</dbReference>
<feature type="domain" description="Histidine kinase" evidence="11">
    <location>
        <begin position="241"/>
        <end position="450"/>
    </location>
</feature>
<dbReference type="SMART" id="SM00387">
    <property type="entry name" value="HATPase_c"/>
    <property type="match status" value="1"/>
</dbReference>
<dbReference type="SMART" id="SM00304">
    <property type="entry name" value="HAMP"/>
    <property type="match status" value="1"/>
</dbReference>
<dbReference type="Gene3D" id="3.30.565.10">
    <property type="entry name" value="Histidine kinase-like ATPase, C-terminal domain"/>
    <property type="match status" value="1"/>
</dbReference>
<dbReference type="GO" id="GO:0000155">
    <property type="term" value="F:phosphorelay sensor kinase activity"/>
    <property type="evidence" value="ECO:0007669"/>
    <property type="project" value="InterPro"/>
</dbReference>
<dbReference type="Pfam" id="PF02518">
    <property type="entry name" value="HATPase_c"/>
    <property type="match status" value="1"/>
</dbReference>
<dbReference type="Proteomes" id="UP000198145">
    <property type="component" value="Unassembled WGS sequence"/>
</dbReference>
<dbReference type="Gene3D" id="3.30.450.170">
    <property type="entry name" value="Two-component histidine kinase, sensor domain"/>
    <property type="match status" value="1"/>
</dbReference>
<keyword evidence="4" id="KW-1003">Cell membrane</keyword>
<dbReference type="CDD" id="cd06225">
    <property type="entry name" value="HAMP"/>
    <property type="match status" value="1"/>
</dbReference>
<evidence type="ECO:0000256" key="3">
    <source>
        <dbReference type="ARBA" id="ARBA00012438"/>
    </source>
</evidence>
<evidence type="ECO:0000259" key="11">
    <source>
        <dbReference type="PROSITE" id="PS50109"/>
    </source>
</evidence>
<keyword evidence="7" id="KW-0547">Nucleotide-binding</keyword>
<comment type="caution">
    <text evidence="13">The sequence shown here is derived from an EMBL/GenBank/DDBJ whole genome shotgun (WGS) entry which is preliminary data.</text>
</comment>
<keyword evidence="8 13" id="KW-0418">Kinase</keyword>
<dbReference type="InterPro" id="IPR036097">
    <property type="entry name" value="HisK_dim/P_sf"/>
</dbReference>